<dbReference type="RefSeq" id="WP_243309725.1">
    <property type="nucleotide sequence ID" value="NZ_JALGBI010000004.1"/>
</dbReference>
<comment type="caution">
    <text evidence="1">The sequence shown here is derived from an EMBL/GenBank/DDBJ whole genome shotgun (WGS) entry which is preliminary data.</text>
</comment>
<sequence>MTQLWNRQSQLFEPAELSDRIQAADVKCFQDHWLPPMQAKLNELKLAGQYNRQTVSQWNLEDAHWEWPAKFQSRAGQLQWASYALRCSGMTQGLMFINLVYRCRLPSQFNQHMLYVDLVSTAPWNRPRFTPNPLYGGVGIVLVTEAIIRSEDEGFDGRVGLHSLPGAETLYRDKLGMDCLGPDPAYSGLLYFELTPQRAAELLALRTSKTGGTL</sequence>
<keyword evidence="2" id="KW-1185">Reference proteome</keyword>
<proteinExistence type="predicted"/>
<accession>A0A9X1VZ52</accession>
<gene>
    <name evidence="1" type="ORF">MMF98_23170</name>
</gene>
<protein>
    <submittedName>
        <fullName evidence="1">Uncharacterized protein</fullName>
    </submittedName>
</protein>
<organism evidence="1 2">
    <name type="scientific">Variovorax terrae</name>
    <dbReference type="NCBI Taxonomy" id="2923278"/>
    <lineage>
        <taxon>Bacteria</taxon>
        <taxon>Pseudomonadati</taxon>
        <taxon>Pseudomonadota</taxon>
        <taxon>Betaproteobacteria</taxon>
        <taxon>Burkholderiales</taxon>
        <taxon>Comamonadaceae</taxon>
        <taxon>Variovorax</taxon>
    </lineage>
</organism>
<evidence type="ECO:0000313" key="1">
    <source>
        <dbReference type="EMBL" id="MCJ0766122.1"/>
    </source>
</evidence>
<dbReference type="EMBL" id="JALGBI010000004">
    <property type="protein sequence ID" value="MCJ0766122.1"/>
    <property type="molecule type" value="Genomic_DNA"/>
</dbReference>
<evidence type="ECO:0000313" key="2">
    <source>
        <dbReference type="Proteomes" id="UP001139447"/>
    </source>
</evidence>
<reference evidence="1" key="1">
    <citation type="submission" date="2022-03" db="EMBL/GenBank/DDBJ databases">
        <authorList>
            <person name="Woo C.Y."/>
        </authorList>
    </citation>
    <scope>NUCLEOTIDE SEQUENCE</scope>
    <source>
        <strain evidence="1">CYS-02</strain>
    </source>
</reference>
<name>A0A9X1VZ52_9BURK</name>
<dbReference type="Proteomes" id="UP001139447">
    <property type="component" value="Unassembled WGS sequence"/>
</dbReference>
<dbReference type="AlphaFoldDB" id="A0A9X1VZ52"/>